<proteinExistence type="predicted"/>
<feature type="domain" description="AB hydrolase-1" evidence="2">
    <location>
        <begin position="56"/>
        <end position="288"/>
    </location>
</feature>
<dbReference type="PANTHER" id="PTHR43265">
    <property type="entry name" value="ESTERASE ESTD"/>
    <property type="match status" value="1"/>
</dbReference>
<organism evidence="3 4">
    <name type="scientific">Solemya velum gill symbiont</name>
    <dbReference type="NCBI Taxonomy" id="2340"/>
    <lineage>
        <taxon>Bacteria</taxon>
        <taxon>Pseudomonadati</taxon>
        <taxon>Pseudomonadota</taxon>
        <taxon>Gammaproteobacteria</taxon>
        <taxon>sulfur-oxidizing symbionts</taxon>
    </lineage>
</organism>
<dbReference type="STRING" id="2340.JV46_11310"/>
<dbReference type="SUPFAM" id="SSF53474">
    <property type="entry name" value="alpha/beta-Hydrolases"/>
    <property type="match status" value="1"/>
</dbReference>
<dbReference type="PATRIC" id="fig|2340.3.peg.2086"/>
<comment type="caution">
    <text evidence="3">The sequence shown here is derived from an EMBL/GenBank/DDBJ whole genome shotgun (WGS) entry which is preliminary data.</text>
</comment>
<gene>
    <name evidence="3" type="ORF">JV46_11310</name>
</gene>
<sequence>MRKLYALLLLSLASQWALAEPVTIEHKGLVLNASLETADETWQQKPVILMTHGTLAHGQMEIMATLQELFSERGYSSLSISLSLGLSERTGMYDCPVPHNHKHTDAIEEIGLWQQWLTGQGVDSIILLGHSRGGNQTAWYASELKEGSPVKGTVLIAPASNGFDYLAADYKKRYEVDLAPLVEKANKLVADGKGDTMMENVDFIYCQKTSATAASFANYYADDPRMETTYILKEFSQPVMVFAGSEDTVVVNLEEKIEALGEKENIQMSVIDGADHFFRDLYAEDLADETVEFIESL</sequence>
<name>A0A0B0HDF1_SOVGS</name>
<dbReference type="RefSeq" id="WP_043117708.1">
    <property type="nucleotide sequence ID" value="NZ_JRAA01000002.1"/>
</dbReference>
<dbReference type="GO" id="GO:0016746">
    <property type="term" value="F:acyltransferase activity"/>
    <property type="evidence" value="ECO:0007669"/>
    <property type="project" value="UniProtKB-KW"/>
</dbReference>
<dbReference type="eggNOG" id="COG1073">
    <property type="taxonomic scope" value="Bacteria"/>
</dbReference>
<keyword evidence="3" id="KW-0808">Transferase</keyword>
<dbReference type="InterPro" id="IPR000073">
    <property type="entry name" value="AB_hydrolase_1"/>
</dbReference>
<keyword evidence="3" id="KW-0012">Acyltransferase</keyword>
<feature type="signal peptide" evidence="1">
    <location>
        <begin position="1"/>
        <end position="19"/>
    </location>
</feature>
<evidence type="ECO:0000256" key="1">
    <source>
        <dbReference type="SAM" id="SignalP"/>
    </source>
</evidence>
<dbReference type="OrthoDB" id="8208091at2"/>
<dbReference type="EMBL" id="JRAA01000002">
    <property type="protein sequence ID" value="KHF25466.1"/>
    <property type="molecule type" value="Genomic_DNA"/>
</dbReference>
<protein>
    <submittedName>
        <fullName evidence="3">Acyltransferase</fullName>
    </submittedName>
</protein>
<dbReference type="GO" id="GO:0052689">
    <property type="term" value="F:carboxylic ester hydrolase activity"/>
    <property type="evidence" value="ECO:0007669"/>
    <property type="project" value="TreeGrafter"/>
</dbReference>
<dbReference type="Proteomes" id="UP000030856">
    <property type="component" value="Unassembled WGS sequence"/>
</dbReference>
<dbReference type="AlphaFoldDB" id="A0A0B0HDF1"/>
<dbReference type="InterPro" id="IPR053145">
    <property type="entry name" value="AB_hydrolase_Est10"/>
</dbReference>
<dbReference type="InterPro" id="IPR029058">
    <property type="entry name" value="AB_hydrolase_fold"/>
</dbReference>
<dbReference type="Gene3D" id="3.40.50.1820">
    <property type="entry name" value="alpha/beta hydrolase"/>
    <property type="match status" value="1"/>
</dbReference>
<keyword evidence="1" id="KW-0732">Signal</keyword>
<dbReference type="PANTHER" id="PTHR43265:SF1">
    <property type="entry name" value="ESTERASE ESTD"/>
    <property type="match status" value="1"/>
</dbReference>
<evidence type="ECO:0000313" key="4">
    <source>
        <dbReference type="Proteomes" id="UP000030856"/>
    </source>
</evidence>
<evidence type="ECO:0000259" key="2">
    <source>
        <dbReference type="Pfam" id="PF12697"/>
    </source>
</evidence>
<feature type="chain" id="PRO_5002074887" evidence="1">
    <location>
        <begin position="20"/>
        <end position="297"/>
    </location>
</feature>
<dbReference type="GeneID" id="86992638"/>
<dbReference type="Pfam" id="PF12697">
    <property type="entry name" value="Abhydrolase_6"/>
    <property type="match status" value="1"/>
</dbReference>
<keyword evidence="4" id="KW-1185">Reference proteome</keyword>
<reference evidence="3 4" key="1">
    <citation type="journal article" date="2014" name="BMC Genomics">
        <title>The genome of the intracellular bacterium of the coastal bivalve, Solemya velum: a blueprint for thriving in and out of symbiosis.</title>
        <authorList>
            <person name="Dmytrenko O."/>
            <person name="Russell S.L."/>
            <person name="Loo W.T."/>
            <person name="Fontanez K.M."/>
            <person name="Liao L."/>
            <person name="Roeselers G."/>
            <person name="Sharma R."/>
            <person name="Stewart F.J."/>
            <person name="Newton I.L."/>
            <person name="Woyke T."/>
            <person name="Wu D."/>
            <person name="Lang J.M."/>
            <person name="Eisen J.A."/>
            <person name="Cavanaugh C.M."/>
        </authorList>
    </citation>
    <scope>NUCLEOTIDE SEQUENCE [LARGE SCALE GENOMIC DNA]</scope>
    <source>
        <strain evidence="3 4">WH</strain>
    </source>
</reference>
<evidence type="ECO:0000313" key="3">
    <source>
        <dbReference type="EMBL" id="KHF25466.1"/>
    </source>
</evidence>
<accession>A0A0B0HDF1</accession>